<comment type="caution">
    <text evidence="3">The sequence shown here is derived from an EMBL/GenBank/DDBJ whole genome shotgun (WGS) entry which is preliminary data.</text>
</comment>
<organism evidence="3">
    <name type="scientific">marine sediment metagenome</name>
    <dbReference type="NCBI Taxonomy" id="412755"/>
    <lineage>
        <taxon>unclassified sequences</taxon>
        <taxon>metagenomes</taxon>
        <taxon>ecological metagenomes</taxon>
    </lineage>
</organism>
<keyword evidence="1" id="KW-1188">Viral release from host cell</keyword>
<sequence length="294" mass="32375">LWVQNLIHRNSVFSQLASGKADFILNRKTVGPIPALLDFKYEAVYNEEYERVQYRITSGTPTWVGQDVAACERFMNTWGSKSFKRECQHDVYEVEGTIWTQALIDATRVGTGDLPVDAEGNYVFRRIIVGVDPSGGGDAIGIIAAALGHNGHCYVLRDGTQPGSAGPRNWGRTVILLYDELGADRIVAEKNFGGDLVKANIRVYSKRAPVEMVHASRGKAVRAEPVEALYEEGLVHHVGVFPDLEAEMTSWLPDDTEESPNRMDALVWAVTELMLGESVFTGGAGVIPVNRGRR</sequence>
<proteinExistence type="predicted"/>
<evidence type="ECO:0000256" key="1">
    <source>
        <dbReference type="ARBA" id="ARBA00022612"/>
    </source>
</evidence>
<evidence type="ECO:0000259" key="2">
    <source>
        <dbReference type="Pfam" id="PF17289"/>
    </source>
</evidence>
<accession>A0A0F9DRB8</accession>
<gene>
    <name evidence="3" type="ORF">LCGC14_2515110</name>
</gene>
<dbReference type="Pfam" id="PF17289">
    <property type="entry name" value="Terminase_6C"/>
    <property type="match status" value="1"/>
</dbReference>
<reference evidence="3" key="1">
    <citation type="journal article" date="2015" name="Nature">
        <title>Complex archaea that bridge the gap between prokaryotes and eukaryotes.</title>
        <authorList>
            <person name="Spang A."/>
            <person name="Saw J.H."/>
            <person name="Jorgensen S.L."/>
            <person name="Zaremba-Niedzwiedzka K."/>
            <person name="Martijn J."/>
            <person name="Lind A.E."/>
            <person name="van Eijk R."/>
            <person name="Schleper C."/>
            <person name="Guy L."/>
            <person name="Ettema T.J."/>
        </authorList>
    </citation>
    <scope>NUCLEOTIDE SEQUENCE</scope>
</reference>
<feature type="non-terminal residue" evidence="3">
    <location>
        <position position="1"/>
    </location>
</feature>
<dbReference type="InterPro" id="IPR035421">
    <property type="entry name" value="Terminase_6C"/>
</dbReference>
<evidence type="ECO:0000313" key="3">
    <source>
        <dbReference type="EMBL" id="KKL14493.1"/>
    </source>
</evidence>
<dbReference type="EMBL" id="LAZR01040436">
    <property type="protein sequence ID" value="KKL14493.1"/>
    <property type="molecule type" value="Genomic_DNA"/>
</dbReference>
<dbReference type="AlphaFoldDB" id="A0A0F9DRB8"/>
<protein>
    <recommendedName>
        <fullName evidence="2">Terminase large subunit gp17-like C-terminal domain-containing protein</fullName>
    </recommendedName>
</protein>
<feature type="domain" description="Terminase large subunit gp17-like C-terminal" evidence="2">
    <location>
        <begin position="129"/>
        <end position="271"/>
    </location>
</feature>
<name>A0A0F9DRB8_9ZZZZ</name>